<dbReference type="PROSITE" id="PS51975">
    <property type="entry name" value="RNASE_H_2"/>
    <property type="match status" value="1"/>
</dbReference>
<evidence type="ECO:0000313" key="18">
    <source>
        <dbReference type="EMBL" id="VTZ52136.1"/>
    </source>
</evidence>
<comment type="cofactor">
    <cofactor evidence="2">
        <name>Mg(2+)</name>
        <dbReference type="ChEBI" id="CHEBI:18420"/>
    </cofactor>
</comment>
<dbReference type="Proteomes" id="UP000485880">
    <property type="component" value="Unassembled WGS sequence"/>
</dbReference>
<feature type="binding site" evidence="14 15">
    <location>
        <position position="24"/>
    </location>
    <ligand>
        <name>a divalent metal cation</name>
        <dbReference type="ChEBI" id="CHEBI:60240"/>
    </ligand>
</feature>
<dbReference type="GO" id="GO:0006298">
    <property type="term" value="P:mismatch repair"/>
    <property type="evidence" value="ECO:0007669"/>
    <property type="project" value="TreeGrafter"/>
</dbReference>
<dbReference type="GO" id="GO:0030145">
    <property type="term" value="F:manganese ion binding"/>
    <property type="evidence" value="ECO:0007669"/>
    <property type="project" value="UniProtKB-UniRule"/>
</dbReference>
<feature type="domain" description="RNase H type-2" evidence="17">
    <location>
        <begin position="18"/>
        <end position="208"/>
    </location>
</feature>
<dbReference type="InterPro" id="IPR022898">
    <property type="entry name" value="RNase_HII"/>
</dbReference>
<keyword evidence="12 14" id="KW-0378">Hydrolase</keyword>
<gene>
    <name evidence="14 18" type="primary">rnhB</name>
    <name evidence="18" type="ORF">MPC4_70023</name>
</gene>
<dbReference type="SUPFAM" id="SSF53098">
    <property type="entry name" value="Ribonuclease H-like"/>
    <property type="match status" value="1"/>
</dbReference>
<comment type="caution">
    <text evidence="18">The sequence shown here is derived from an EMBL/GenBank/DDBJ whole genome shotgun (WGS) entry which is preliminary data.</text>
</comment>
<accession>A0A8B6MD41</accession>
<dbReference type="InterPro" id="IPR012337">
    <property type="entry name" value="RNaseH-like_sf"/>
</dbReference>
<dbReference type="NCBIfam" id="NF000595">
    <property type="entry name" value="PRK00015.1-3"/>
    <property type="match status" value="1"/>
</dbReference>
<comment type="similarity">
    <text evidence="5 14 16">Belongs to the RNase HII family.</text>
</comment>
<dbReference type="Gene3D" id="3.30.420.10">
    <property type="entry name" value="Ribonuclease H-like superfamily/Ribonuclease H"/>
    <property type="match status" value="1"/>
</dbReference>
<evidence type="ECO:0000256" key="8">
    <source>
        <dbReference type="ARBA" id="ARBA00022490"/>
    </source>
</evidence>
<dbReference type="GO" id="GO:0004523">
    <property type="term" value="F:RNA-DNA hybrid ribonuclease activity"/>
    <property type="evidence" value="ECO:0007669"/>
    <property type="project" value="UniProtKB-UniRule"/>
</dbReference>
<dbReference type="GO" id="GO:0005737">
    <property type="term" value="C:cytoplasm"/>
    <property type="evidence" value="ECO:0007669"/>
    <property type="project" value="UniProtKB-SubCell"/>
</dbReference>
<comment type="function">
    <text evidence="3 14 16">Endonuclease that specifically degrades the RNA of RNA-DNA hybrids.</text>
</comment>
<dbReference type="PANTHER" id="PTHR10954:SF18">
    <property type="entry name" value="RIBONUCLEASE HII"/>
    <property type="match status" value="1"/>
</dbReference>
<dbReference type="EMBL" id="CABFMQ020000131">
    <property type="protein sequence ID" value="VTZ52136.1"/>
    <property type="molecule type" value="Genomic_DNA"/>
</dbReference>
<dbReference type="GO" id="GO:0003723">
    <property type="term" value="F:RNA binding"/>
    <property type="evidence" value="ECO:0007669"/>
    <property type="project" value="UniProtKB-UniRule"/>
</dbReference>
<evidence type="ECO:0000313" key="19">
    <source>
        <dbReference type="Proteomes" id="UP000485880"/>
    </source>
</evidence>
<feature type="binding site" evidence="14 15">
    <location>
        <position position="25"/>
    </location>
    <ligand>
        <name>a divalent metal cation</name>
        <dbReference type="ChEBI" id="CHEBI:60240"/>
    </ligand>
</feature>
<evidence type="ECO:0000256" key="2">
    <source>
        <dbReference type="ARBA" id="ARBA00001946"/>
    </source>
</evidence>
<dbReference type="PANTHER" id="PTHR10954">
    <property type="entry name" value="RIBONUCLEASE H2 SUBUNIT A"/>
    <property type="match status" value="1"/>
</dbReference>
<evidence type="ECO:0000256" key="1">
    <source>
        <dbReference type="ARBA" id="ARBA00000077"/>
    </source>
</evidence>
<keyword evidence="8 14" id="KW-0963">Cytoplasm</keyword>
<dbReference type="Pfam" id="PF01351">
    <property type="entry name" value="RNase_HII"/>
    <property type="match status" value="1"/>
</dbReference>
<feature type="binding site" evidence="14 15">
    <location>
        <position position="116"/>
    </location>
    <ligand>
        <name>a divalent metal cation</name>
        <dbReference type="ChEBI" id="CHEBI:60240"/>
    </ligand>
</feature>
<organism evidence="18 19">
    <name type="scientific">Methylocella tundrae</name>
    <dbReference type="NCBI Taxonomy" id="227605"/>
    <lineage>
        <taxon>Bacteria</taxon>
        <taxon>Pseudomonadati</taxon>
        <taxon>Pseudomonadota</taxon>
        <taxon>Alphaproteobacteria</taxon>
        <taxon>Hyphomicrobiales</taxon>
        <taxon>Beijerinckiaceae</taxon>
        <taxon>Methylocella</taxon>
    </lineage>
</organism>
<evidence type="ECO:0000256" key="15">
    <source>
        <dbReference type="PROSITE-ProRule" id="PRU01319"/>
    </source>
</evidence>
<protein>
    <recommendedName>
        <fullName evidence="7 14">Ribonuclease HII</fullName>
        <shortName evidence="14">RNase HII</shortName>
        <ecNumber evidence="6 14">3.1.26.4</ecNumber>
    </recommendedName>
</protein>
<dbReference type="InterPro" id="IPR001352">
    <property type="entry name" value="RNase_HII/HIII"/>
</dbReference>
<evidence type="ECO:0000256" key="10">
    <source>
        <dbReference type="ARBA" id="ARBA00022723"/>
    </source>
</evidence>
<evidence type="ECO:0000256" key="12">
    <source>
        <dbReference type="ARBA" id="ARBA00022801"/>
    </source>
</evidence>
<evidence type="ECO:0000256" key="3">
    <source>
        <dbReference type="ARBA" id="ARBA00004065"/>
    </source>
</evidence>
<evidence type="ECO:0000256" key="7">
    <source>
        <dbReference type="ARBA" id="ARBA00019179"/>
    </source>
</evidence>
<proteinExistence type="inferred from homology"/>
<comment type="subcellular location">
    <subcellularLocation>
        <location evidence="4 14">Cytoplasm</location>
    </subcellularLocation>
</comment>
<keyword evidence="19" id="KW-1185">Reference proteome</keyword>
<evidence type="ECO:0000256" key="14">
    <source>
        <dbReference type="HAMAP-Rule" id="MF_00052"/>
    </source>
</evidence>
<dbReference type="RefSeq" id="WP_174513796.1">
    <property type="nucleotide sequence ID" value="NZ_CABFMQ020000131.1"/>
</dbReference>
<evidence type="ECO:0000256" key="16">
    <source>
        <dbReference type="RuleBase" id="RU003515"/>
    </source>
</evidence>
<dbReference type="InterPro" id="IPR036397">
    <property type="entry name" value="RNaseH_sf"/>
</dbReference>
<evidence type="ECO:0000256" key="11">
    <source>
        <dbReference type="ARBA" id="ARBA00022759"/>
    </source>
</evidence>
<name>A0A8B6MD41_METTU</name>
<dbReference type="CDD" id="cd07182">
    <property type="entry name" value="RNase_HII_bacteria_HII_like"/>
    <property type="match status" value="1"/>
</dbReference>
<dbReference type="AlphaFoldDB" id="A0A8B6MD41"/>
<keyword evidence="9 14" id="KW-0540">Nuclease</keyword>
<sequence>MEKPDFRMERKLLKRDVWPVAGVDEAGRGPLAGPVAAAAVILDPHNLPRGLNDSKLLTPEERESLYEAIMARALAVAVGFSSAAEIDAVNIRQATFRAMRRALAALASPPRYVLIDGNDLAPGLCCEAETIVKGDGAILSIAAASIVAKVTRDRLMRRLCAVHPVYGFSRHAGYATPAHLAAIEAHGPCPFHRMSFSPFRAAPEPRAD</sequence>
<comment type="cofactor">
    <cofactor evidence="14 15">
        <name>Mn(2+)</name>
        <dbReference type="ChEBI" id="CHEBI:29035"/>
    </cofactor>
    <cofactor evidence="14 15">
        <name>Mg(2+)</name>
        <dbReference type="ChEBI" id="CHEBI:18420"/>
    </cofactor>
    <text evidence="14 15">Manganese or magnesium. Binds 1 divalent metal ion per monomer in the absence of substrate. May bind a second metal ion after substrate binding.</text>
</comment>
<evidence type="ECO:0000256" key="13">
    <source>
        <dbReference type="ARBA" id="ARBA00023211"/>
    </source>
</evidence>
<comment type="catalytic activity">
    <reaction evidence="1 14 15 16">
        <text>Endonucleolytic cleavage to 5'-phosphomonoester.</text>
        <dbReference type="EC" id="3.1.26.4"/>
    </reaction>
</comment>
<dbReference type="GO" id="GO:0032299">
    <property type="term" value="C:ribonuclease H2 complex"/>
    <property type="evidence" value="ECO:0007669"/>
    <property type="project" value="TreeGrafter"/>
</dbReference>
<dbReference type="EC" id="3.1.26.4" evidence="6 14"/>
<evidence type="ECO:0000256" key="6">
    <source>
        <dbReference type="ARBA" id="ARBA00012180"/>
    </source>
</evidence>
<evidence type="ECO:0000256" key="9">
    <source>
        <dbReference type="ARBA" id="ARBA00022722"/>
    </source>
</evidence>
<evidence type="ECO:0000256" key="5">
    <source>
        <dbReference type="ARBA" id="ARBA00007383"/>
    </source>
</evidence>
<keyword evidence="10 14" id="KW-0479">Metal-binding</keyword>
<dbReference type="HAMAP" id="MF_00052_B">
    <property type="entry name" value="RNase_HII_B"/>
    <property type="match status" value="1"/>
</dbReference>
<evidence type="ECO:0000256" key="4">
    <source>
        <dbReference type="ARBA" id="ARBA00004496"/>
    </source>
</evidence>
<keyword evidence="11 14" id="KW-0255">Endonuclease</keyword>
<keyword evidence="13 14" id="KW-0464">Manganese</keyword>
<reference evidence="18 19" key="1">
    <citation type="submission" date="2019-05" db="EMBL/GenBank/DDBJ databases">
        <authorList>
            <person name="Farhan Ul Haque M."/>
        </authorList>
    </citation>
    <scope>NUCLEOTIDE SEQUENCE [LARGE SCALE GENOMIC DNA]</scope>
    <source>
        <strain evidence="18">2</strain>
    </source>
</reference>
<evidence type="ECO:0000259" key="17">
    <source>
        <dbReference type="PROSITE" id="PS51975"/>
    </source>
</evidence>
<dbReference type="GO" id="GO:0043137">
    <property type="term" value="P:DNA replication, removal of RNA primer"/>
    <property type="evidence" value="ECO:0007669"/>
    <property type="project" value="TreeGrafter"/>
</dbReference>
<dbReference type="InterPro" id="IPR024567">
    <property type="entry name" value="RNase_HII/HIII_dom"/>
</dbReference>